<sequence length="83" mass="9506">MTRSFFNLRWTPARDHRRSAWSGSKEDGSLAKIIPDLPRIVGLRNRLIHGYDSVDPELVWDVTKNKIPPLRKQLDLALSQPGT</sequence>
<evidence type="ECO:0000313" key="5">
    <source>
        <dbReference type="EMBL" id="MBK1816367.1"/>
    </source>
</evidence>
<accession>A0A934V7P6</accession>
<dbReference type="AlphaFoldDB" id="A0A934V7P6"/>
<keyword evidence="2" id="KW-0540">Nuclease</keyword>
<dbReference type="GO" id="GO:0004540">
    <property type="term" value="F:RNA nuclease activity"/>
    <property type="evidence" value="ECO:0007669"/>
    <property type="project" value="InterPro"/>
</dbReference>
<name>A0A934V7P6_9BACT</name>
<reference evidence="5" key="1">
    <citation type="submission" date="2021-01" db="EMBL/GenBank/DDBJ databases">
        <title>Modified the classification status of verrucomicrobia.</title>
        <authorList>
            <person name="Feng X."/>
        </authorList>
    </citation>
    <scope>NUCLEOTIDE SEQUENCE</scope>
    <source>
        <strain evidence="5">JCM 18052</strain>
    </source>
</reference>
<comment type="similarity">
    <text evidence="4">Belongs to the HepT RNase toxin family.</text>
</comment>
<gene>
    <name evidence="5" type="ORF">JIN84_12140</name>
</gene>
<evidence type="ECO:0000256" key="1">
    <source>
        <dbReference type="ARBA" id="ARBA00022649"/>
    </source>
</evidence>
<dbReference type="InterPro" id="IPR037038">
    <property type="entry name" value="HepT-like_sf"/>
</dbReference>
<dbReference type="RefSeq" id="WP_200351307.1">
    <property type="nucleotide sequence ID" value="NZ_BAABHZ010000006.1"/>
</dbReference>
<proteinExistence type="inferred from homology"/>
<keyword evidence="1" id="KW-1277">Toxin-antitoxin system</keyword>
<dbReference type="Pfam" id="PF01934">
    <property type="entry name" value="HepT-like"/>
    <property type="match status" value="1"/>
</dbReference>
<evidence type="ECO:0000313" key="6">
    <source>
        <dbReference type="Proteomes" id="UP000600139"/>
    </source>
</evidence>
<evidence type="ECO:0000256" key="2">
    <source>
        <dbReference type="ARBA" id="ARBA00022722"/>
    </source>
</evidence>
<comment type="caution">
    <text evidence="5">The sequence shown here is derived from an EMBL/GenBank/DDBJ whole genome shotgun (WGS) entry which is preliminary data.</text>
</comment>
<dbReference type="Gene3D" id="1.20.120.580">
    <property type="entry name" value="bsu32300-like"/>
    <property type="match status" value="1"/>
</dbReference>
<keyword evidence="6" id="KW-1185">Reference proteome</keyword>
<evidence type="ECO:0000256" key="4">
    <source>
        <dbReference type="ARBA" id="ARBA00024207"/>
    </source>
</evidence>
<organism evidence="5 6">
    <name type="scientific">Luteolibacter yonseiensis</name>
    <dbReference type="NCBI Taxonomy" id="1144680"/>
    <lineage>
        <taxon>Bacteria</taxon>
        <taxon>Pseudomonadati</taxon>
        <taxon>Verrucomicrobiota</taxon>
        <taxon>Verrucomicrobiia</taxon>
        <taxon>Verrucomicrobiales</taxon>
        <taxon>Verrucomicrobiaceae</taxon>
        <taxon>Luteolibacter</taxon>
    </lineage>
</organism>
<dbReference type="GO" id="GO:0016787">
    <property type="term" value="F:hydrolase activity"/>
    <property type="evidence" value="ECO:0007669"/>
    <property type="project" value="UniProtKB-KW"/>
</dbReference>
<dbReference type="Proteomes" id="UP000600139">
    <property type="component" value="Unassembled WGS sequence"/>
</dbReference>
<keyword evidence="3" id="KW-0378">Hydrolase</keyword>
<dbReference type="EMBL" id="JAENIK010000011">
    <property type="protein sequence ID" value="MBK1816367.1"/>
    <property type="molecule type" value="Genomic_DNA"/>
</dbReference>
<dbReference type="InterPro" id="IPR008201">
    <property type="entry name" value="HepT-like"/>
</dbReference>
<protein>
    <submittedName>
        <fullName evidence="5">DUF86 domain-containing protein</fullName>
    </submittedName>
</protein>
<dbReference type="GO" id="GO:0110001">
    <property type="term" value="C:toxin-antitoxin complex"/>
    <property type="evidence" value="ECO:0007669"/>
    <property type="project" value="InterPro"/>
</dbReference>
<evidence type="ECO:0000256" key="3">
    <source>
        <dbReference type="ARBA" id="ARBA00022801"/>
    </source>
</evidence>